<dbReference type="PRINTS" id="PR00252">
    <property type="entry name" value="NRIONCHANNEL"/>
</dbReference>
<proteinExistence type="inferred from homology"/>
<sequence length="104" mass="12022">SYTGNILWPPGGSFESTCSLDVTYFPFDSQKCTLSFANAMYHGFHQNISSKAGVIMEKYTENGEWNVVKTDVRIFNDFFDMKPYPTIDFIIFLKRKSLYHIVNV</sequence>
<dbReference type="CDD" id="cd18989">
    <property type="entry name" value="LGIC_ECD_cation"/>
    <property type="match status" value="1"/>
</dbReference>
<organism evidence="4 5">
    <name type="scientific">Owenia fusiformis</name>
    <name type="common">Polychaete worm</name>
    <dbReference type="NCBI Taxonomy" id="6347"/>
    <lineage>
        <taxon>Eukaryota</taxon>
        <taxon>Metazoa</taxon>
        <taxon>Spiralia</taxon>
        <taxon>Lophotrochozoa</taxon>
        <taxon>Annelida</taxon>
        <taxon>Polychaeta</taxon>
        <taxon>Sedentaria</taxon>
        <taxon>Canalipalpata</taxon>
        <taxon>Sabellida</taxon>
        <taxon>Oweniida</taxon>
        <taxon>Oweniidae</taxon>
        <taxon>Owenia</taxon>
    </lineage>
</organism>
<keyword evidence="2" id="KW-0472">Membrane</keyword>
<dbReference type="PROSITE" id="PS00236">
    <property type="entry name" value="NEUROTR_ION_CHANNEL"/>
    <property type="match status" value="1"/>
</dbReference>
<keyword evidence="3" id="KW-0813">Transport</keyword>
<dbReference type="SUPFAM" id="SSF63712">
    <property type="entry name" value="Nicotinic receptor ligand binding domain-like"/>
    <property type="match status" value="1"/>
</dbReference>
<name>A0A8J1UT79_OWEFU</name>
<gene>
    <name evidence="4" type="ORF">OFUS_LOCUS6648</name>
</gene>
<keyword evidence="3" id="KW-0406">Ion transport</keyword>
<dbReference type="Pfam" id="PF02931">
    <property type="entry name" value="Neur_chan_LBD"/>
    <property type="match status" value="1"/>
</dbReference>
<evidence type="ECO:0000313" key="4">
    <source>
        <dbReference type="EMBL" id="CAH1779887.1"/>
    </source>
</evidence>
<evidence type="ECO:0000313" key="5">
    <source>
        <dbReference type="Proteomes" id="UP000749559"/>
    </source>
</evidence>
<comment type="similarity">
    <text evidence="3">Belongs to the ligand-gated ion channel (TC 1.A.9) family.</text>
</comment>
<dbReference type="Proteomes" id="UP000749559">
    <property type="component" value="Unassembled WGS sequence"/>
</dbReference>
<comment type="caution">
    <text evidence="4">The sequence shown here is derived from an EMBL/GenBank/DDBJ whole genome shotgun (WGS) entry which is preliminary data.</text>
</comment>
<comment type="subcellular location">
    <subcellularLocation>
        <location evidence="1">Membrane</location>
        <topology evidence="1">Multi-pass membrane protein</topology>
    </subcellularLocation>
</comment>
<dbReference type="EMBL" id="CAIIXF020000003">
    <property type="protein sequence ID" value="CAH1779887.1"/>
    <property type="molecule type" value="Genomic_DNA"/>
</dbReference>
<accession>A0A8J1UT79</accession>
<keyword evidence="5" id="KW-1185">Reference proteome</keyword>
<dbReference type="InterPro" id="IPR036734">
    <property type="entry name" value="Neur_chan_lig-bd_sf"/>
</dbReference>
<dbReference type="OrthoDB" id="5975154at2759"/>
<dbReference type="InterPro" id="IPR006201">
    <property type="entry name" value="Neur_channel"/>
</dbReference>
<keyword evidence="3" id="KW-0407">Ion channel</keyword>
<dbReference type="InterPro" id="IPR006202">
    <property type="entry name" value="Neur_chan_lig-bd"/>
</dbReference>
<dbReference type="GO" id="GO:0016020">
    <property type="term" value="C:membrane"/>
    <property type="evidence" value="ECO:0007669"/>
    <property type="project" value="UniProtKB-SubCell"/>
</dbReference>
<evidence type="ECO:0000256" key="1">
    <source>
        <dbReference type="ARBA" id="ARBA00004141"/>
    </source>
</evidence>
<protein>
    <submittedName>
        <fullName evidence="4">Uncharacterized protein</fullName>
    </submittedName>
</protein>
<evidence type="ECO:0000256" key="3">
    <source>
        <dbReference type="RuleBase" id="RU000687"/>
    </source>
</evidence>
<feature type="non-terminal residue" evidence="4">
    <location>
        <position position="104"/>
    </location>
</feature>
<dbReference type="Gene3D" id="2.70.170.10">
    <property type="entry name" value="Neurotransmitter-gated ion-channel ligand-binding domain"/>
    <property type="match status" value="1"/>
</dbReference>
<dbReference type="AlphaFoldDB" id="A0A8J1UT79"/>
<dbReference type="InterPro" id="IPR018000">
    <property type="entry name" value="Neurotransmitter_ion_chnl_CS"/>
</dbReference>
<dbReference type="GO" id="GO:0004888">
    <property type="term" value="F:transmembrane signaling receptor activity"/>
    <property type="evidence" value="ECO:0007669"/>
    <property type="project" value="InterPro"/>
</dbReference>
<reference evidence="4" key="1">
    <citation type="submission" date="2022-03" db="EMBL/GenBank/DDBJ databases">
        <authorList>
            <person name="Martin C."/>
        </authorList>
    </citation>
    <scope>NUCLEOTIDE SEQUENCE</scope>
</reference>
<dbReference type="PANTHER" id="PTHR18945">
    <property type="entry name" value="NEUROTRANSMITTER GATED ION CHANNEL"/>
    <property type="match status" value="1"/>
</dbReference>
<evidence type="ECO:0000256" key="2">
    <source>
        <dbReference type="ARBA" id="ARBA00023136"/>
    </source>
</evidence>
<dbReference type="GO" id="GO:0005230">
    <property type="term" value="F:extracellular ligand-gated monoatomic ion channel activity"/>
    <property type="evidence" value="ECO:0007669"/>
    <property type="project" value="InterPro"/>
</dbReference>
<feature type="non-terminal residue" evidence="4">
    <location>
        <position position="1"/>
    </location>
</feature>